<dbReference type="PRINTS" id="PR00463">
    <property type="entry name" value="EP450I"/>
</dbReference>
<keyword evidence="7 9" id="KW-0503">Monooxygenase</keyword>
<feature type="binding site" description="axial binding residue" evidence="8">
    <location>
        <position position="460"/>
    </location>
    <ligand>
        <name>heme</name>
        <dbReference type="ChEBI" id="CHEBI:30413"/>
    </ligand>
    <ligandPart>
        <name>Fe</name>
        <dbReference type="ChEBI" id="CHEBI:18248"/>
    </ligandPart>
</feature>
<dbReference type="GO" id="GO:0016712">
    <property type="term" value="F:oxidoreductase activity, acting on paired donors, with incorporation or reduction of molecular oxygen, reduced flavin or flavoprotein as one donor, and incorporation of one atom of oxygen"/>
    <property type="evidence" value="ECO:0007669"/>
    <property type="project" value="TreeGrafter"/>
</dbReference>
<sequence>METSRTQQRSVICLSSHREMWTTVALVVTVLVILFVRANIRPAGFPPGPFCLPFFGNALHIILLSPKVAFEKYVNDYGGILSYRVFNTWGLLVSDPALMKAGMADPALSGRIDLILFDHRDSIIRRNKSAPLGIISTSGDVWKNQRRFTLRTLRDLGFGRSTLEPIMQEELEELLKLFREREGEKVEVGLLFNRSIVNVIWAITIGKRYSYDDKKLEKLVEKVSKMVQTFNPFHPALRFRWVKKLFPNLTVIHNTHHYMAELLAFIESEIEVYKQQKGDQEDTSCYIGAYLHELEQLKPDEEDDTSLSMDHLKANILELFLGGSETTSSTLWWAVYWLASNQNAQRAMQEEMDRVVGRCNTPTISHMDRLPYTMATIYEVQRMGDLVPFAIPHMATEATSLGGYRISEGTQMMFNLSHGLLNSRYWKDHDKFRPEHFLTEDGKVFKPDHFMPFGFGKRVCLGESLARLEVFVFLASLMHRFSWRITEDPVVWETSTVISRPPKFSVYIVSRDQDMD</sequence>
<dbReference type="EMBL" id="JARAKH010000030">
    <property type="protein sequence ID" value="KAK8387131.1"/>
    <property type="molecule type" value="Genomic_DNA"/>
</dbReference>
<keyword evidence="10" id="KW-0472">Membrane</keyword>
<dbReference type="PANTHER" id="PTHR24300">
    <property type="entry name" value="CYTOCHROME P450 508A4-RELATED"/>
    <property type="match status" value="1"/>
</dbReference>
<comment type="caution">
    <text evidence="11">The sequence shown here is derived from an EMBL/GenBank/DDBJ whole genome shotgun (WGS) entry which is preliminary data.</text>
</comment>
<dbReference type="InterPro" id="IPR036396">
    <property type="entry name" value="Cyt_P450_sf"/>
</dbReference>
<dbReference type="PANTHER" id="PTHR24300:SF376">
    <property type="entry name" value="CYTOCHROME P450 15A1"/>
    <property type="match status" value="1"/>
</dbReference>
<dbReference type="GO" id="GO:0006082">
    <property type="term" value="P:organic acid metabolic process"/>
    <property type="evidence" value="ECO:0007669"/>
    <property type="project" value="TreeGrafter"/>
</dbReference>
<dbReference type="InterPro" id="IPR017972">
    <property type="entry name" value="Cyt_P450_CS"/>
</dbReference>
<dbReference type="InterPro" id="IPR050182">
    <property type="entry name" value="Cytochrome_P450_fam2"/>
</dbReference>
<dbReference type="SUPFAM" id="SSF48264">
    <property type="entry name" value="Cytochrome P450"/>
    <property type="match status" value="1"/>
</dbReference>
<dbReference type="GO" id="GO:0005737">
    <property type="term" value="C:cytoplasm"/>
    <property type="evidence" value="ECO:0007669"/>
    <property type="project" value="TreeGrafter"/>
</dbReference>
<evidence type="ECO:0000313" key="12">
    <source>
        <dbReference type="Proteomes" id="UP001487740"/>
    </source>
</evidence>
<keyword evidence="4 8" id="KW-0479">Metal-binding</keyword>
<feature type="transmembrane region" description="Helical" evidence="10">
    <location>
        <begin position="21"/>
        <end position="40"/>
    </location>
</feature>
<dbReference type="InterPro" id="IPR002401">
    <property type="entry name" value="Cyt_P450_E_grp-I"/>
</dbReference>
<dbReference type="GO" id="GO:0005506">
    <property type="term" value="F:iron ion binding"/>
    <property type="evidence" value="ECO:0007669"/>
    <property type="project" value="InterPro"/>
</dbReference>
<organism evidence="11 12">
    <name type="scientific">Scylla paramamosain</name>
    <name type="common">Mud crab</name>
    <dbReference type="NCBI Taxonomy" id="85552"/>
    <lineage>
        <taxon>Eukaryota</taxon>
        <taxon>Metazoa</taxon>
        <taxon>Ecdysozoa</taxon>
        <taxon>Arthropoda</taxon>
        <taxon>Crustacea</taxon>
        <taxon>Multicrustacea</taxon>
        <taxon>Malacostraca</taxon>
        <taxon>Eumalacostraca</taxon>
        <taxon>Eucarida</taxon>
        <taxon>Decapoda</taxon>
        <taxon>Pleocyemata</taxon>
        <taxon>Brachyura</taxon>
        <taxon>Eubrachyura</taxon>
        <taxon>Portunoidea</taxon>
        <taxon>Portunidae</taxon>
        <taxon>Portuninae</taxon>
        <taxon>Scylla</taxon>
    </lineage>
</organism>
<keyword evidence="10" id="KW-0812">Transmembrane</keyword>
<keyword evidence="12" id="KW-1185">Reference proteome</keyword>
<evidence type="ECO:0000256" key="9">
    <source>
        <dbReference type="RuleBase" id="RU000461"/>
    </source>
</evidence>
<keyword evidence="6 8" id="KW-0408">Iron</keyword>
<comment type="similarity">
    <text evidence="2 9">Belongs to the cytochrome P450 family.</text>
</comment>
<keyword evidence="5 9" id="KW-0560">Oxidoreductase</keyword>
<gene>
    <name evidence="11" type="ORF">O3P69_018057</name>
</gene>
<name>A0AAW0TIL0_SCYPA</name>
<evidence type="ECO:0000256" key="3">
    <source>
        <dbReference type="ARBA" id="ARBA00022617"/>
    </source>
</evidence>
<proteinExistence type="inferred from homology"/>
<evidence type="ECO:0000256" key="4">
    <source>
        <dbReference type="ARBA" id="ARBA00022723"/>
    </source>
</evidence>
<dbReference type="GO" id="GO:0006805">
    <property type="term" value="P:xenobiotic metabolic process"/>
    <property type="evidence" value="ECO:0007669"/>
    <property type="project" value="TreeGrafter"/>
</dbReference>
<evidence type="ECO:0000256" key="2">
    <source>
        <dbReference type="ARBA" id="ARBA00010617"/>
    </source>
</evidence>
<evidence type="ECO:0000256" key="10">
    <source>
        <dbReference type="SAM" id="Phobius"/>
    </source>
</evidence>
<dbReference type="AlphaFoldDB" id="A0AAW0TIL0"/>
<comment type="cofactor">
    <cofactor evidence="1 8">
        <name>heme</name>
        <dbReference type="ChEBI" id="CHEBI:30413"/>
    </cofactor>
</comment>
<evidence type="ECO:0000256" key="7">
    <source>
        <dbReference type="ARBA" id="ARBA00023033"/>
    </source>
</evidence>
<dbReference type="Pfam" id="PF00067">
    <property type="entry name" value="p450"/>
    <property type="match status" value="1"/>
</dbReference>
<evidence type="ECO:0008006" key="13">
    <source>
        <dbReference type="Google" id="ProtNLM"/>
    </source>
</evidence>
<reference evidence="11 12" key="1">
    <citation type="submission" date="2023-03" db="EMBL/GenBank/DDBJ databases">
        <title>High-quality genome of Scylla paramamosain provides insights in environmental adaptation.</title>
        <authorList>
            <person name="Zhang L."/>
        </authorList>
    </citation>
    <scope>NUCLEOTIDE SEQUENCE [LARGE SCALE GENOMIC DNA]</scope>
    <source>
        <strain evidence="11">LZ_2023a</strain>
        <tissue evidence="11">Muscle</tissue>
    </source>
</reference>
<evidence type="ECO:0000313" key="11">
    <source>
        <dbReference type="EMBL" id="KAK8387131.1"/>
    </source>
</evidence>
<evidence type="ECO:0000256" key="5">
    <source>
        <dbReference type="ARBA" id="ARBA00023002"/>
    </source>
</evidence>
<evidence type="ECO:0000256" key="1">
    <source>
        <dbReference type="ARBA" id="ARBA00001971"/>
    </source>
</evidence>
<dbReference type="FunFam" id="1.10.630.10:FF:000036">
    <property type="entry name" value="CYtochrome P450 family"/>
    <property type="match status" value="1"/>
</dbReference>
<dbReference type="GO" id="GO:0020037">
    <property type="term" value="F:heme binding"/>
    <property type="evidence" value="ECO:0007669"/>
    <property type="project" value="InterPro"/>
</dbReference>
<dbReference type="PRINTS" id="PR00385">
    <property type="entry name" value="P450"/>
</dbReference>
<dbReference type="Gene3D" id="1.10.630.10">
    <property type="entry name" value="Cytochrome P450"/>
    <property type="match status" value="1"/>
</dbReference>
<protein>
    <recommendedName>
        <fullName evidence="13">Cytochrome P450</fullName>
    </recommendedName>
</protein>
<keyword evidence="10" id="KW-1133">Transmembrane helix</keyword>
<dbReference type="GO" id="GO:0008395">
    <property type="term" value="F:steroid hydroxylase activity"/>
    <property type="evidence" value="ECO:0007669"/>
    <property type="project" value="TreeGrafter"/>
</dbReference>
<dbReference type="PROSITE" id="PS00086">
    <property type="entry name" value="CYTOCHROME_P450"/>
    <property type="match status" value="1"/>
</dbReference>
<keyword evidence="3 8" id="KW-0349">Heme</keyword>
<evidence type="ECO:0000256" key="8">
    <source>
        <dbReference type="PIRSR" id="PIRSR602401-1"/>
    </source>
</evidence>
<evidence type="ECO:0000256" key="6">
    <source>
        <dbReference type="ARBA" id="ARBA00023004"/>
    </source>
</evidence>
<dbReference type="Proteomes" id="UP001487740">
    <property type="component" value="Unassembled WGS sequence"/>
</dbReference>
<accession>A0AAW0TIL0</accession>
<dbReference type="InterPro" id="IPR001128">
    <property type="entry name" value="Cyt_P450"/>
</dbReference>